<dbReference type="NCBIfam" id="TIGR00229">
    <property type="entry name" value="sensory_box"/>
    <property type="match status" value="1"/>
</dbReference>
<reference evidence="6" key="1">
    <citation type="submission" date="2017-03" db="EMBL/GenBank/DDBJ databases">
        <authorList>
            <person name="Sharma R."/>
            <person name="Thines M."/>
        </authorList>
    </citation>
    <scope>NUCLEOTIDE SEQUENCE [LARGE SCALE GENOMIC DNA]</scope>
</reference>
<dbReference type="GO" id="GO:0043565">
    <property type="term" value="F:sequence-specific DNA binding"/>
    <property type="evidence" value="ECO:0007669"/>
    <property type="project" value="InterPro"/>
</dbReference>
<proteinExistence type="predicted"/>
<dbReference type="SUPFAM" id="SSF57716">
    <property type="entry name" value="Glucocorticoid receptor-like (DNA-binding domain)"/>
    <property type="match status" value="1"/>
</dbReference>
<feature type="domain" description="PAS" evidence="3">
    <location>
        <begin position="122"/>
        <end position="192"/>
    </location>
</feature>
<dbReference type="InterPro" id="IPR029033">
    <property type="entry name" value="His_PPase_superfam"/>
</dbReference>
<evidence type="ECO:0000313" key="6">
    <source>
        <dbReference type="Proteomes" id="UP000192927"/>
    </source>
</evidence>
<dbReference type="Proteomes" id="UP000192927">
    <property type="component" value="Unassembled WGS sequence"/>
</dbReference>
<dbReference type="Gene3D" id="3.30.450.20">
    <property type="entry name" value="PAS domain"/>
    <property type="match status" value="1"/>
</dbReference>
<accession>A0A1W5CSH8</accession>
<dbReference type="Pfam" id="PF00320">
    <property type="entry name" value="GATA"/>
    <property type="match status" value="1"/>
</dbReference>
<dbReference type="AlphaFoldDB" id="A0A1W5CSH8"/>
<feature type="region of interest" description="Disordered" evidence="2">
    <location>
        <begin position="1"/>
        <end position="37"/>
    </location>
</feature>
<dbReference type="InterPro" id="IPR035965">
    <property type="entry name" value="PAS-like_dom_sf"/>
</dbReference>
<dbReference type="GO" id="GO:0008270">
    <property type="term" value="F:zinc ion binding"/>
    <property type="evidence" value="ECO:0007669"/>
    <property type="project" value="UniProtKB-KW"/>
</dbReference>
<dbReference type="Gene3D" id="3.40.50.1240">
    <property type="entry name" value="Phosphoglycerate mutase-like"/>
    <property type="match status" value="1"/>
</dbReference>
<dbReference type="InterPro" id="IPR050645">
    <property type="entry name" value="Histidine_acid_phosphatase"/>
</dbReference>
<dbReference type="Gene3D" id="3.30.50.10">
    <property type="entry name" value="Erythroid Transcription Factor GATA-1, subunit A"/>
    <property type="match status" value="1"/>
</dbReference>
<dbReference type="PROSITE" id="PS50114">
    <property type="entry name" value="GATA_ZN_FINGER_2"/>
    <property type="match status" value="1"/>
</dbReference>
<organism evidence="5 6">
    <name type="scientific">Lasallia pustulata</name>
    <dbReference type="NCBI Taxonomy" id="136370"/>
    <lineage>
        <taxon>Eukaryota</taxon>
        <taxon>Fungi</taxon>
        <taxon>Dikarya</taxon>
        <taxon>Ascomycota</taxon>
        <taxon>Pezizomycotina</taxon>
        <taxon>Lecanoromycetes</taxon>
        <taxon>OSLEUM clade</taxon>
        <taxon>Umbilicariomycetidae</taxon>
        <taxon>Umbilicariales</taxon>
        <taxon>Umbilicariaceae</taxon>
        <taxon>Lasallia</taxon>
    </lineage>
</organism>
<dbReference type="CDD" id="cd00130">
    <property type="entry name" value="PAS"/>
    <property type="match status" value="1"/>
</dbReference>
<evidence type="ECO:0000313" key="5">
    <source>
        <dbReference type="EMBL" id="SLM33619.1"/>
    </source>
</evidence>
<feature type="compositionally biased region" description="Polar residues" evidence="2">
    <location>
        <begin position="298"/>
        <end position="324"/>
    </location>
</feature>
<dbReference type="SMART" id="SM00401">
    <property type="entry name" value="ZnF_GATA"/>
    <property type="match status" value="1"/>
</dbReference>
<dbReference type="InterPro" id="IPR000014">
    <property type="entry name" value="PAS"/>
</dbReference>
<dbReference type="InterPro" id="IPR013655">
    <property type="entry name" value="PAS_fold_3"/>
</dbReference>
<keyword evidence="1" id="KW-0479">Metal-binding</keyword>
<protein>
    <submittedName>
        <fullName evidence="5">Zinc finger, NHR/GATA-type</fullName>
    </submittedName>
</protein>
<dbReference type="PROSITE" id="PS00344">
    <property type="entry name" value="GATA_ZN_FINGER_1"/>
    <property type="match status" value="1"/>
</dbReference>
<dbReference type="Pfam" id="PF08447">
    <property type="entry name" value="PAS_3"/>
    <property type="match status" value="1"/>
</dbReference>
<dbReference type="SUPFAM" id="SSF53254">
    <property type="entry name" value="Phosphoglycerate mutase-like"/>
    <property type="match status" value="1"/>
</dbReference>
<dbReference type="EMBL" id="FWEW01000075">
    <property type="protein sequence ID" value="SLM33619.1"/>
    <property type="molecule type" value="Genomic_DNA"/>
</dbReference>
<dbReference type="GO" id="GO:0016791">
    <property type="term" value="F:phosphatase activity"/>
    <property type="evidence" value="ECO:0007669"/>
    <property type="project" value="TreeGrafter"/>
</dbReference>
<evidence type="ECO:0000259" key="4">
    <source>
        <dbReference type="PROSITE" id="PS50114"/>
    </source>
</evidence>
<feature type="region of interest" description="Disordered" evidence="2">
    <location>
        <begin position="67"/>
        <end position="92"/>
    </location>
</feature>
<name>A0A1W5CSH8_9LECA</name>
<dbReference type="GO" id="GO:0006355">
    <property type="term" value="P:regulation of DNA-templated transcription"/>
    <property type="evidence" value="ECO:0007669"/>
    <property type="project" value="InterPro"/>
</dbReference>
<feature type="region of interest" description="Disordered" evidence="2">
    <location>
        <begin position="275"/>
        <end position="337"/>
    </location>
</feature>
<dbReference type="SUPFAM" id="SSF55785">
    <property type="entry name" value="PYP-like sensor domain (PAS domain)"/>
    <property type="match status" value="1"/>
</dbReference>
<dbReference type="PANTHER" id="PTHR11567:SF195">
    <property type="entry name" value="ACID PHOSPHATASE, PUTATIVE (AFU_ORTHOLOGUE AFUA_3G14570)-RELATED"/>
    <property type="match status" value="1"/>
</dbReference>
<dbReference type="InterPro" id="IPR000679">
    <property type="entry name" value="Znf_GATA"/>
</dbReference>
<evidence type="ECO:0000256" key="2">
    <source>
        <dbReference type="SAM" id="MobiDB-lite"/>
    </source>
</evidence>
<dbReference type="PROSITE" id="PS50112">
    <property type="entry name" value="PAS"/>
    <property type="match status" value="1"/>
</dbReference>
<evidence type="ECO:0000259" key="3">
    <source>
        <dbReference type="PROSITE" id="PS50112"/>
    </source>
</evidence>
<dbReference type="CDD" id="cd00202">
    <property type="entry name" value="ZnF_GATA"/>
    <property type="match status" value="1"/>
</dbReference>
<dbReference type="SMART" id="SM00091">
    <property type="entry name" value="PAS"/>
    <property type="match status" value="1"/>
</dbReference>
<keyword evidence="6" id="KW-1185">Reference proteome</keyword>
<feature type="domain" description="GATA-type" evidence="4">
    <location>
        <begin position="431"/>
        <end position="458"/>
    </location>
</feature>
<sequence length="938" mass="102455">MSMFENAPNGLSSNLPNDMGGLGGGDTSMTDMLEQGDNMMNGLDVDMLPMNLDLNLNDADPQAYASVESNVNQQQRQANDSGDGSAMVNNTLTGAGAGPLPTGFGAQASAIGGSTLTEFTKRRNWSQRVLEELKDFLHILTPDGRILYASPSGKQLTGYNQEELVGKFISDFIHPDDKILFVREFHESIATGNPLRLFYRFQKADNSYTIFESHGHPHLTSEAAAFGPNNAAGFCRGFFMMARPYPTKNANLLDSFLEHKIENERLTKRIADLRKEEQEETEAQQRHWLKKQEGHGSVTPSETQVTESETPGSASVGSVQSNDYNGMPPPAKPNVSNTALTQQNLDEANASSKPDSINDKMARYEGATHIETIEMLTGLRYREGERSQGISTGDASPALIRGDAGIAIPIDKESRGVDKKKKLKVADEYVCTDCGTLDSPEWRKGPNGPKTLCNACGLRWAKKEKKRHVTGQAPPVNGQSINNMTVDISWHAPNATQVSNLGNAINGTGVYGFIFNSSVTPGDYKTYNWCNMPHVRPQEYPRAPEGYELEYVELIHRHHKRTPYAANTFPIESYPWYCNDEGLFFYGKPLKPPGNNSASTYWSVYTSPSNPFPPHGFNGTCQLPQITRGGLDDSHQHGLDLFSVYHTLLNFLPSAPNPSLSYRVTNNVITSQVAGMLVNAMYQPPNDFLLSIQPASIDSLEPTYSCPAATSLRATYGVTSQSAAWLAHLTAAAPLYAALDAISGVPANSTAFHMSLDHYYDNLSARLCHAKPLPCQIVAGKNSTTCVTPAQADEVFRLGQYEYSYIYRDAGPQTLQASVAAYGVFVAELAQNIRDRIAGASGVVYRHNIAHDGSVSPLLSILQVEVMVWPGMGAEVVFEVYRKGREWFVRVLWGGQVLRSSNPSLAVMDMLPVETLLAYFDGLVGVGASKVPGLCGVA</sequence>
<dbReference type="InterPro" id="IPR013088">
    <property type="entry name" value="Znf_NHR/GATA"/>
</dbReference>
<keyword evidence="1" id="KW-0862">Zinc</keyword>
<evidence type="ECO:0000256" key="1">
    <source>
        <dbReference type="PROSITE-ProRule" id="PRU00094"/>
    </source>
</evidence>
<dbReference type="PANTHER" id="PTHR11567">
    <property type="entry name" value="ACID PHOSPHATASE-RELATED"/>
    <property type="match status" value="1"/>
</dbReference>
<keyword evidence="1" id="KW-0863">Zinc-finger</keyword>